<dbReference type="GO" id="GO:0031175">
    <property type="term" value="P:neuron projection development"/>
    <property type="evidence" value="ECO:0007669"/>
    <property type="project" value="TreeGrafter"/>
</dbReference>
<dbReference type="PANTHER" id="PTHR10104">
    <property type="entry name" value="STATHMIN"/>
    <property type="match status" value="1"/>
</dbReference>
<dbReference type="InterPro" id="IPR036002">
    <property type="entry name" value="Stathmin_sf"/>
</dbReference>
<comment type="caution">
    <text evidence="3">The sequence shown here is derived from an EMBL/GenBank/DDBJ whole genome shotgun (WGS) entry which is preliminary data.</text>
</comment>
<dbReference type="GO" id="GO:0043005">
    <property type="term" value="C:neuron projection"/>
    <property type="evidence" value="ECO:0007669"/>
    <property type="project" value="TreeGrafter"/>
</dbReference>
<dbReference type="Gene3D" id="6.10.280.30">
    <property type="match status" value="1"/>
</dbReference>
<keyword evidence="1" id="KW-0175">Coiled coil</keyword>
<dbReference type="InterPro" id="IPR000956">
    <property type="entry name" value="Stathmin_fam"/>
</dbReference>
<name>A0AAV6U4V6_9ARAC</name>
<dbReference type="PANTHER" id="PTHR10104:SF1">
    <property type="entry name" value="STATHMIN, ISOFORM D"/>
    <property type="match status" value="1"/>
</dbReference>
<dbReference type="GO" id="GO:0015631">
    <property type="term" value="F:tubulin binding"/>
    <property type="evidence" value="ECO:0007669"/>
    <property type="project" value="TreeGrafter"/>
</dbReference>
<protein>
    <submittedName>
        <fullName evidence="3">Uncharacterized protein</fullName>
    </submittedName>
</protein>
<evidence type="ECO:0000256" key="1">
    <source>
        <dbReference type="SAM" id="Coils"/>
    </source>
</evidence>
<dbReference type="GO" id="GO:0031110">
    <property type="term" value="P:regulation of microtubule polymerization or depolymerization"/>
    <property type="evidence" value="ECO:0007669"/>
    <property type="project" value="InterPro"/>
</dbReference>
<feature type="coiled-coil region" evidence="1">
    <location>
        <begin position="190"/>
        <end position="225"/>
    </location>
</feature>
<evidence type="ECO:0000256" key="2">
    <source>
        <dbReference type="SAM" id="MobiDB-lite"/>
    </source>
</evidence>
<evidence type="ECO:0000313" key="4">
    <source>
        <dbReference type="Proteomes" id="UP000827092"/>
    </source>
</evidence>
<dbReference type="AlphaFoldDB" id="A0AAV6U4V6"/>
<gene>
    <name evidence="3" type="ORF">JTE90_021001</name>
</gene>
<keyword evidence="4" id="KW-1185">Reference proteome</keyword>
<reference evidence="3 4" key="1">
    <citation type="journal article" date="2022" name="Nat. Ecol. Evol.">
        <title>A masculinizing supergene underlies an exaggerated male reproductive morph in a spider.</title>
        <authorList>
            <person name="Hendrickx F."/>
            <person name="De Corte Z."/>
            <person name="Sonet G."/>
            <person name="Van Belleghem S.M."/>
            <person name="Kostlbacher S."/>
            <person name="Vangestel C."/>
        </authorList>
    </citation>
    <scope>NUCLEOTIDE SEQUENCE [LARGE SCALE GENOMIC DNA]</scope>
    <source>
        <strain evidence="3">W744_W776</strain>
    </source>
</reference>
<dbReference type="GO" id="GO:0007019">
    <property type="term" value="P:microtubule depolymerization"/>
    <property type="evidence" value="ECO:0007669"/>
    <property type="project" value="TreeGrafter"/>
</dbReference>
<dbReference type="Pfam" id="PF00836">
    <property type="entry name" value="Stathmin"/>
    <property type="match status" value="1"/>
</dbReference>
<dbReference type="EMBL" id="JAFNEN010000683">
    <property type="protein sequence ID" value="KAG8178580.1"/>
    <property type="molecule type" value="Genomic_DNA"/>
</dbReference>
<dbReference type="Proteomes" id="UP000827092">
    <property type="component" value="Unassembled WGS sequence"/>
</dbReference>
<dbReference type="PROSITE" id="PS51663">
    <property type="entry name" value="STATHMIN_3"/>
    <property type="match status" value="1"/>
</dbReference>
<feature type="region of interest" description="Disordered" evidence="2">
    <location>
        <begin position="251"/>
        <end position="278"/>
    </location>
</feature>
<dbReference type="SUPFAM" id="SSF101494">
    <property type="entry name" value="Stathmin"/>
    <property type="match status" value="1"/>
</dbReference>
<dbReference type="PRINTS" id="PR00345">
    <property type="entry name" value="STATHMIN"/>
</dbReference>
<accession>A0AAV6U4V6</accession>
<sequence>MGCTPSQSSNCIIVGQRNQSPILEDNMKSISSAPKRNTSAEKNYYLEEDVDSQTEDYLQASMKSNTSQLSSKSSCGSWDSGVYELDEGYSHVITENSDPGKVREVDSQFVPKENLELIVEGKACPTRLSARDRDFKEQQAILELLREEGLIVRPPAKAVGGIRFELVSTQNSTTNETLVRKLPPMNIRKHKKVELTHEEIQKKLIQAEERRKKKIEERLNKMAAKDFQEIQAFAQQQTEKNKQKLEMKLHASTQSREKHLNEVQEKLKAKEEHAKQVRERKQMLARSFMYISPSETE</sequence>
<evidence type="ECO:0000313" key="3">
    <source>
        <dbReference type="EMBL" id="KAG8178580.1"/>
    </source>
</evidence>
<dbReference type="GO" id="GO:0005737">
    <property type="term" value="C:cytoplasm"/>
    <property type="evidence" value="ECO:0007669"/>
    <property type="project" value="TreeGrafter"/>
</dbReference>
<proteinExistence type="predicted"/>
<organism evidence="3 4">
    <name type="scientific">Oedothorax gibbosus</name>
    <dbReference type="NCBI Taxonomy" id="931172"/>
    <lineage>
        <taxon>Eukaryota</taxon>
        <taxon>Metazoa</taxon>
        <taxon>Ecdysozoa</taxon>
        <taxon>Arthropoda</taxon>
        <taxon>Chelicerata</taxon>
        <taxon>Arachnida</taxon>
        <taxon>Araneae</taxon>
        <taxon>Araneomorphae</taxon>
        <taxon>Entelegynae</taxon>
        <taxon>Araneoidea</taxon>
        <taxon>Linyphiidae</taxon>
        <taxon>Erigoninae</taxon>
        <taxon>Oedothorax</taxon>
    </lineage>
</organism>